<evidence type="ECO:0000313" key="7">
    <source>
        <dbReference type="EMBL" id="KAK8746002.1"/>
    </source>
</evidence>
<evidence type="ECO:0000256" key="3">
    <source>
        <dbReference type="ARBA" id="ARBA00023136"/>
    </source>
</evidence>
<dbReference type="Proteomes" id="UP001445076">
    <property type="component" value="Unassembled WGS sequence"/>
</dbReference>
<reference evidence="7 8" key="1">
    <citation type="journal article" date="2024" name="BMC Genomics">
        <title>Genome assembly of redclaw crayfish (Cherax quadricarinatus) provides insights into its immune adaptation and hypoxia tolerance.</title>
        <authorList>
            <person name="Liu Z."/>
            <person name="Zheng J."/>
            <person name="Li H."/>
            <person name="Fang K."/>
            <person name="Wang S."/>
            <person name="He J."/>
            <person name="Zhou D."/>
            <person name="Weng S."/>
            <person name="Chi M."/>
            <person name="Gu Z."/>
            <person name="He J."/>
            <person name="Li F."/>
            <person name="Wang M."/>
        </authorList>
    </citation>
    <scope>NUCLEOTIDE SEQUENCE [LARGE SCALE GENOMIC DNA]</scope>
    <source>
        <strain evidence="7">ZL_2023a</strain>
    </source>
</reference>
<dbReference type="AlphaFoldDB" id="A0AAW0XQD1"/>
<dbReference type="InterPro" id="IPR027705">
    <property type="entry name" value="Flotillin_fam"/>
</dbReference>
<proteinExistence type="inferred from homology"/>
<evidence type="ECO:0000256" key="4">
    <source>
        <dbReference type="RuleBase" id="RU366054"/>
    </source>
</evidence>
<evidence type="ECO:0000256" key="1">
    <source>
        <dbReference type="ARBA" id="ARBA00004370"/>
    </source>
</evidence>
<dbReference type="InterPro" id="IPR036013">
    <property type="entry name" value="Band_7/SPFH_dom_sf"/>
</dbReference>
<sequence>MGNIHTVGPNEALVVSGGCCGATTKKTIVGGWAWAWWFVTDVQRLSLEVITLNPRCENVETSLGVQVTVTGVAQVKVMKEEKVLKIASEQFLGMSIDDIKGTILMTLEGHLRAILATLTVEEVYQDRDQFAQLVREVAGMDVGRMGIEILSFTIKDVYDRVEYLSSLGKSQTAAVKRDADIGVAQANRDAGIREAESEKTAMDVKYNTDTKIEDNARMYKLQKAQFDREINTAKAEAQLAYELQSAKTRQKIRNEEIAIEVVERRKQIEVEEQEIKRKEKELIATVRLPAEAESYRVETIAQGRRTQTVEAARAEAERIRRIGEAEAYSVEAVGKAEAESMKLKALAYKQYGEAAIMSMVLDSLPQIAAEIAAPLAKTEEIVMVGGGDTMSNAITKLCGELPPAVHALTGVDLSQMLSALPGAKVTQSTVQQRVAPTAV</sequence>
<dbReference type="GO" id="GO:0045661">
    <property type="term" value="P:regulation of myoblast differentiation"/>
    <property type="evidence" value="ECO:0007669"/>
    <property type="project" value="TreeGrafter"/>
</dbReference>
<dbReference type="GO" id="GO:0002020">
    <property type="term" value="F:protease binding"/>
    <property type="evidence" value="ECO:0007669"/>
    <property type="project" value="TreeGrafter"/>
</dbReference>
<keyword evidence="3" id="KW-0472">Membrane</keyword>
<evidence type="ECO:0000256" key="2">
    <source>
        <dbReference type="ARBA" id="ARBA00007161"/>
    </source>
</evidence>
<evidence type="ECO:0000259" key="6">
    <source>
        <dbReference type="SMART" id="SM00244"/>
    </source>
</evidence>
<gene>
    <name evidence="7" type="ORF">OTU49_017218</name>
</gene>
<comment type="caution">
    <text evidence="7">The sequence shown here is derived from an EMBL/GenBank/DDBJ whole genome shotgun (WGS) entry which is preliminary data.</text>
</comment>
<dbReference type="InterPro" id="IPR001107">
    <property type="entry name" value="Band_7"/>
</dbReference>
<protein>
    <recommendedName>
        <fullName evidence="6">Band 7 domain-containing protein</fullName>
    </recommendedName>
</protein>
<comment type="subcellular location">
    <subcellularLocation>
        <location evidence="1">Membrane</location>
    </subcellularLocation>
</comment>
<keyword evidence="8" id="KW-1185">Reference proteome</keyword>
<dbReference type="PANTHER" id="PTHR13806:SF46">
    <property type="entry name" value="FLOTILLIN-1-RELATED"/>
    <property type="match status" value="1"/>
</dbReference>
<dbReference type="Pfam" id="PF01145">
    <property type="entry name" value="Band_7"/>
    <property type="match status" value="1"/>
</dbReference>
<dbReference type="GO" id="GO:0016600">
    <property type="term" value="C:flotillin complex"/>
    <property type="evidence" value="ECO:0007669"/>
    <property type="project" value="TreeGrafter"/>
</dbReference>
<organism evidence="7 8">
    <name type="scientific">Cherax quadricarinatus</name>
    <name type="common">Australian red claw crayfish</name>
    <dbReference type="NCBI Taxonomy" id="27406"/>
    <lineage>
        <taxon>Eukaryota</taxon>
        <taxon>Metazoa</taxon>
        <taxon>Ecdysozoa</taxon>
        <taxon>Arthropoda</taxon>
        <taxon>Crustacea</taxon>
        <taxon>Multicrustacea</taxon>
        <taxon>Malacostraca</taxon>
        <taxon>Eumalacostraca</taxon>
        <taxon>Eucarida</taxon>
        <taxon>Decapoda</taxon>
        <taxon>Pleocyemata</taxon>
        <taxon>Astacidea</taxon>
        <taxon>Parastacoidea</taxon>
        <taxon>Parastacidae</taxon>
        <taxon>Cherax</taxon>
    </lineage>
</organism>
<evidence type="ECO:0000313" key="8">
    <source>
        <dbReference type="Proteomes" id="UP001445076"/>
    </source>
</evidence>
<feature type="coiled-coil region" evidence="5">
    <location>
        <begin position="261"/>
        <end position="288"/>
    </location>
</feature>
<name>A0AAW0XQD1_CHEQU</name>
<dbReference type="GO" id="GO:0031410">
    <property type="term" value="C:cytoplasmic vesicle"/>
    <property type="evidence" value="ECO:0007669"/>
    <property type="project" value="TreeGrafter"/>
</dbReference>
<keyword evidence="5" id="KW-0175">Coiled coil</keyword>
<dbReference type="Gene3D" id="3.30.479.30">
    <property type="entry name" value="Band 7 domain"/>
    <property type="match status" value="1"/>
</dbReference>
<dbReference type="SUPFAM" id="SSF117892">
    <property type="entry name" value="Band 7/SPFH domain"/>
    <property type="match status" value="1"/>
</dbReference>
<accession>A0AAW0XQD1</accession>
<dbReference type="SMART" id="SM00244">
    <property type="entry name" value="PHB"/>
    <property type="match status" value="1"/>
</dbReference>
<evidence type="ECO:0000256" key="5">
    <source>
        <dbReference type="SAM" id="Coils"/>
    </source>
</evidence>
<feature type="domain" description="Band 7" evidence="6">
    <location>
        <begin position="87"/>
        <end position="269"/>
    </location>
</feature>
<comment type="similarity">
    <text evidence="2 4">Belongs to the band 7/mec-2 family. Flotillin subfamily.</text>
</comment>
<dbReference type="PANTHER" id="PTHR13806">
    <property type="entry name" value="FLOTILLIN-RELATED"/>
    <property type="match status" value="1"/>
</dbReference>
<dbReference type="EMBL" id="JARKIK010000018">
    <property type="protein sequence ID" value="KAK8746002.1"/>
    <property type="molecule type" value="Genomic_DNA"/>
</dbReference>
<dbReference type="CDD" id="cd03399">
    <property type="entry name" value="SPFH_flotillin"/>
    <property type="match status" value="1"/>
</dbReference>
<dbReference type="GO" id="GO:0072659">
    <property type="term" value="P:protein localization to plasma membrane"/>
    <property type="evidence" value="ECO:0007669"/>
    <property type="project" value="TreeGrafter"/>
</dbReference>